<evidence type="ECO:0000259" key="9">
    <source>
        <dbReference type="Pfam" id="PF01490"/>
    </source>
</evidence>
<dbReference type="Pfam" id="PF01490">
    <property type="entry name" value="Aa_trans"/>
    <property type="match status" value="1"/>
</dbReference>
<keyword evidence="2" id="KW-0813">Transport</keyword>
<sequence length="650" mass="70286">MVVTPDRTGDKDGSESLLNEKTPLIAVEESSSSTPKSQMTQDSGEESAASGSLSGASDNAIVTLDEPWPRTFERSISLLAGPHLNAKDVNKLTKSPRFGHFRSRKSMQSRLKQINKPFRTPEAAPTSIGSPSVYSDSFNRNNLQKIRSLDFGPSSRAKSTEILDMKQAQAKIYRAKILAQTGEQVDEDNGDVERGGNVDSSAFSPGFSREKKSMKMKKEAEAHGAMGDEKSSLVQSIFNMANILMGVGLLGLPYVLMSAGWVGGIGTMLTFGGITWRTSILIGRELNGDPRPSSFFDDSPFKSPLAPGSSILARMRKPVRSFPEIARETFGESGCIILASVLYFELFSCLGIFFVSLGEHLHELYPSISTEKHMVFVAVALTVPTAVLRTPKLLSYLSAVGTFATVAVVSAVVISAAVEGDITADLAERESIQAVTGPYHNDWKTTGIPVALGLTAYSFSGHAIVPSIYTSMKRPQDFEKMITITFSIVLIACLLVGTCGYYMFGNFVEDQVTLSLASYNGSGGMQWLTWLMVLTAFSKFTLTMFPLALGIEEIVAPCIVNEESAEIVAGLIRFLLIVSSLLVAIFFPSFSFLCSLVGLICTMVVSVIFPAAAHLAMFGSKLPFVEKFLDYLFIIFGTVAAVVGTIATMR</sequence>
<feature type="transmembrane region" description="Helical" evidence="8">
    <location>
        <begin position="374"/>
        <end position="390"/>
    </location>
</feature>
<feature type="transmembrane region" description="Helical" evidence="8">
    <location>
        <begin position="570"/>
        <end position="590"/>
    </location>
</feature>
<evidence type="ECO:0000256" key="6">
    <source>
        <dbReference type="ARBA" id="ARBA00023136"/>
    </source>
</evidence>
<evidence type="ECO:0000256" key="1">
    <source>
        <dbReference type="ARBA" id="ARBA00004141"/>
    </source>
</evidence>
<feature type="region of interest" description="Disordered" evidence="7">
    <location>
        <begin position="1"/>
        <end position="60"/>
    </location>
</feature>
<reference evidence="10" key="1">
    <citation type="submission" date="2021-01" db="EMBL/GenBank/DDBJ databases">
        <authorList>
            <person name="Corre E."/>
            <person name="Pelletier E."/>
            <person name="Niang G."/>
            <person name="Scheremetjew M."/>
            <person name="Finn R."/>
            <person name="Kale V."/>
            <person name="Holt S."/>
            <person name="Cochrane G."/>
            <person name="Meng A."/>
            <person name="Brown T."/>
            <person name="Cohen L."/>
        </authorList>
    </citation>
    <scope>NUCLEOTIDE SEQUENCE</scope>
    <source>
        <strain evidence="10">B650</strain>
    </source>
</reference>
<keyword evidence="5 8" id="KW-1133">Transmembrane helix</keyword>
<dbReference type="AlphaFoldDB" id="A0A7S2NTH1"/>
<feature type="transmembrane region" description="Helical" evidence="8">
    <location>
        <begin position="236"/>
        <end position="255"/>
    </location>
</feature>
<feature type="domain" description="Amino acid transporter transmembrane" evidence="9">
    <location>
        <begin position="230"/>
        <end position="649"/>
    </location>
</feature>
<gene>
    <name evidence="10" type="ORF">LDAN0321_LOCUS1537</name>
</gene>
<dbReference type="PANTHER" id="PTHR22950:SF692">
    <property type="entry name" value="TRANSMEMBRANE AMINO ACID TRANSPORTER FAMILY PROTEIN"/>
    <property type="match status" value="1"/>
</dbReference>
<name>A0A7S2NTH1_9STRA</name>
<keyword evidence="3 8" id="KW-0812">Transmembrane</keyword>
<evidence type="ECO:0000256" key="3">
    <source>
        <dbReference type="ARBA" id="ARBA00022692"/>
    </source>
</evidence>
<feature type="transmembrane region" description="Helical" evidence="8">
    <location>
        <begin position="397"/>
        <end position="418"/>
    </location>
</feature>
<feature type="transmembrane region" description="Helical" evidence="8">
    <location>
        <begin position="596"/>
        <end position="616"/>
    </location>
</feature>
<feature type="transmembrane region" description="Helical" evidence="8">
    <location>
        <begin position="628"/>
        <end position="649"/>
    </location>
</feature>
<dbReference type="InterPro" id="IPR013057">
    <property type="entry name" value="AA_transpt_TM"/>
</dbReference>
<evidence type="ECO:0000256" key="5">
    <source>
        <dbReference type="ARBA" id="ARBA00022989"/>
    </source>
</evidence>
<evidence type="ECO:0000313" key="10">
    <source>
        <dbReference type="EMBL" id="CAD9558310.1"/>
    </source>
</evidence>
<accession>A0A7S2NTH1</accession>
<feature type="compositionally biased region" description="Polar residues" evidence="7">
    <location>
        <begin position="29"/>
        <end position="42"/>
    </location>
</feature>
<feature type="transmembrane region" description="Helical" evidence="8">
    <location>
        <begin position="448"/>
        <end position="469"/>
    </location>
</feature>
<feature type="transmembrane region" description="Helical" evidence="8">
    <location>
        <begin position="481"/>
        <end position="504"/>
    </location>
</feature>
<dbReference type="PANTHER" id="PTHR22950">
    <property type="entry name" value="AMINO ACID TRANSPORTER"/>
    <property type="match status" value="1"/>
</dbReference>
<organism evidence="10">
    <name type="scientific">Leptocylindrus danicus</name>
    <dbReference type="NCBI Taxonomy" id="163516"/>
    <lineage>
        <taxon>Eukaryota</taxon>
        <taxon>Sar</taxon>
        <taxon>Stramenopiles</taxon>
        <taxon>Ochrophyta</taxon>
        <taxon>Bacillariophyta</taxon>
        <taxon>Coscinodiscophyceae</taxon>
        <taxon>Chaetocerotophycidae</taxon>
        <taxon>Leptocylindrales</taxon>
        <taxon>Leptocylindraceae</taxon>
        <taxon>Leptocylindrus</taxon>
    </lineage>
</organism>
<evidence type="ECO:0000256" key="4">
    <source>
        <dbReference type="ARBA" id="ARBA00022970"/>
    </source>
</evidence>
<comment type="subcellular location">
    <subcellularLocation>
        <location evidence="1">Membrane</location>
        <topology evidence="1">Multi-pass membrane protein</topology>
    </subcellularLocation>
</comment>
<evidence type="ECO:0000256" key="2">
    <source>
        <dbReference type="ARBA" id="ARBA00022448"/>
    </source>
</evidence>
<keyword evidence="4" id="KW-0029">Amino-acid transport</keyword>
<evidence type="ECO:0000256" key="7">
    <source>
        <dbReference type="SAM" id="MobiDB-lite"/>
    </source>
</evidence>
<dbReference type="GO" id="GO:0015179">
    <property type="term" value="F:L-amino acid transmembrane transporter activity"/>
    <property type="evidence" value="ECO:0007669"/>
    <property type="project" value="TreeGrafter"/>
</dbReference>
<dbReference type="EMBL" id="HBGY01002277">
    <property type="protein sequence ID" value="CAD9558310.1"/>
    <property type="molecule type" value="Transcribed_RNA"/>
</dbReference>
<protein>
    <recommendedName>
        <fullName evidence="9">Amino acid transporter transmembrane domain-containing protein</fullName>
    </recommendedName>
</protein>
<proteinExistence type="predicted"/>
<feature type="compositionally biased region" description="Low complexity" evidence="7">
    <location>
        <begin position="46"/>
        <end position="57"/>
    </location>
</feature>
<feature type="transmembrane region" description="Helical" evidence="8">
    <location>
        <begin position="335"/>
        <end position="354"/>
    </location>
</feature>
<keyword evidence="6 8" id="KW-0472">Membrane</keyword>
<evidence type="ECO:0000256" key="8">
    <source>
        <dbReference type="SAM" id="Phobius"/>
    </source>
</evidence>
<dbReference type="GO" id="GO:0005774">
    <property type="term" value="C:vacuolar membrane"/>
    <property type="evidence" value="ECO:0007669"/>
    <property type="project" value="TreeGrafter"/>
</dbReference>
<feature type="region of interest" description="Disordered" evidence="7">
    <location>
        <begin position="184"/>
        <end position="213"/>
    </location>
</feature>
<feature type="transmembrane region" description="Helical" evidence="8">
    <location>
        <begin position="524"/>
        <end position="549"/>
    </location>
</feature>